<comment type="caution">
    <text evidence="1">The sequence shown here is derived from an EMBL/GenBank/DDBJ whole genome shotgun (WGS) entry which is preliminary data.</text>
</comment>
<dbReference type="STRING" id="100884.GCA_000269565_02758"/>
<dbReference type="AlphaFoldDB" id="E7GFV6"/>
<name>E7GFV6_9FIRM</name>
<evidence type="ECO:0000313" key="1">
    <source>
        <dbReference type="EMBL" id="EFW03002.1"/>
    </source>
</evidence>
<dbReference type="eggNOG" id="ENOG50343GH">
    <property type="taxonomic scope" value="Bacteria"/>
</dbReference>
<protein>
    <recommendedName>
        <fullName evidence="3">DUF2007 domain-containing protein</fullName>
    </recommendedName>
</protein>
<evidence type="ECO:0000313" key="2">
    <source>
        <dbReference type="Proteomes" id="UP000003157"/>
    </source>
</evidence>
<accession>E7GFV6</accession>
<evidence type="ECO:0008006" key="3">
    <source>
        <dbReference type="Google" id="ProtNLM"/>
    </source>
</evidence>
<reference evidence="1 2" key="1">
    <citation type="submission" date="2010-12" db="EMBL/GenBank/DDBJ databases">
        <title>The Genome Sequence of Coprobacillus sp. strain 29_1.</title>
        <authorList>
            <consortium name="The Broad Institute Genome Sequencing Platform"/>
            <person name="Earl A."/>
            <person name="Ward D."/>
            <person name="Feldgarden M."/>
            <person name="Gevers D."/>
            <person name="Daigneault M."/>
            <person name="Sibley C.D."/>
            <person name="White A."/>
            <person name="Strauss J."/>
            <person name="Allen-Vercoe E."/>
            <person name="Young S.K."/>
            <person name="Zeng Q."/>
            <person name="Gargeya S."/>
            <person name="Fitzgerald M."/>
            <person name="Haas B."/>
            <person name="Abouelleil A."/>
            <person name="Alvarado L."/>
            <person name="Arachchi H.M."/>
            <person name="Berlin A."/>
            <person name="Brown A."/>
            <person name="Chapman S.B."/>
            <person name="Chen Z."/>
            <person name="Dunbar C."/>
            <person name="Freedman E."/>
            <person name="Gearin G."/>
            <person name="Gellesch M."/>
            <person name="Goldberg J."/>
            <person name="Griggs A."/>
            <person name="Gujja S."/>
            <person name="Heilman E."/>
            <person name="Heiman D."/>
            <person name="Howarth C."/>
            <person name="Larson L."/>
            <person name="Lui A."/>
            <person name="MacDonald P.J.P."/>
            <person name="Mehta T."/>
            <person name="Montmayeur A."/>
            <person name="Murphy C."/>
            <person name="Neiman D."/>
            <person name="Pearson M."/>
            <person name="Priest M."/>
            <person name="Roberts A."/>
            <person name="Saif S."/>
            <person name="Shea T."/>
            <person name="Shenoy N."/>
            <person name="Sisk P."/>
            <person name="Stolte C."/>
            <person name="Sykes S."/>
            <person name="White J."/>
            <person name="Yandava C."/>
            <person name="Nusbaum C."/>
            <person name="Birren B."/>
        </authorList>
    </citation>
    <scope>NUCLEOTIDE SEQUENCE [LARGE SCALE GENOMIC DNA]</scope>
    <source>
        <strain evidence="1 2">29_1</strain>
    </source>
</reference>
<proteinExistence type="predicted"/>
<dbReference type="EMBL" id="ADKX01000052">
    <property type="protein sequence ID" value="EFW03002.1"/>
    <property type="molecule type" value="Genomic_DNA"/>
</dbReference>
<sequence length="107" mass="12508">MKYYCQKCHLIYDQDICLQCGEKLKEAHLDDDCFLIEKKQLWADADMLKELLEEHHVPYYCASSMGAGMSLKIGPMLETYQFYVPYSHYDEALSCVKTLFGADEIEY</sequence>
<gene>
    <name evidence="1" type="ORF">HMPREF9488_03649</name>
</gene>
<dbReference type="RefSeq" id="WP_008790731.1">
    <property type="nucleotide sequence ID" value="NZ_AKCB01000001.1"/>
</dbReference>
<keyword evidence="2" id="KW-1185">Reference proteome</keyword>
<dbReference type="GeneID" id="78230565"/>
<dbReference type="Proteomes" id="UP000003157">
    <property type="component" value="Unassembled WGS sequence"/>
</dbReference>
<dbReference type="HOGENOM" id="CLU_2205594_0_0_9"/>
<dbReference type="OrthoDB" id="1652685at2"/>
<organism evidence="1 2">
    <name type="scientific">Coprobacillus cateniformis</name>
    <dbReference type="NCBI Taxonomy" id="100884"/>
    <lineage>
        <taxon>Bacteria</taxon>
        <taxon>Bacillati</taxon>
        <taxon>Bacillota</taxon>
        <taxon>Erysipelotrichia</taxon>
        <taxon>Erysipelotrichales</taxon>
        <taxon>Coprobacillaceae</taxon>
        <taxon>Coprobacillus</taxon>
    </lineage>
</organism>